<dbReference type="EMBL" id="BAAFGZ010000197">
    <property type="protein sequence ID" value="GAB0136492.1"/>
    <property type="molecule type" value="Genomic_DNA"/>
</dbReference>
<dbReference type="Proteomes" id="UP001562357">
    <property type="component" value="Unassembled WGS sequence"/>
</dbReference>
<sequence length="588" mass="65186">MSDIRLSQKLARLNPFKPGEDDEDQGGDIGVDSVGSRNRSTRKAQLDKQQLRVSRSLRNFLAKNKILSKDDAGVDVDESTPALRNMLSKSHFEVPESLLGRSRPLPEYYISSSHNTYLMAHQLYGSSSAAAYETALKTGSRCVEIDAWDNSAEPDEPKVTHGFTLVSHIPFRAVCETIRDVFDQEAALAAKDAGFTAAPILLSLENHCKDHGQRRLVEIMREIFGHRLLSEPIRQKGHREQEFDDVHVSLADLGACIAVIVEYDLGGDDKADDESDSDSPTDDEQETAEAKDARRKYKENKEETLTGGVIPELADLGVYAQSVKPVDNSWYSPGTLANGPHHHLINVSESGLSSHLPAEAIPIAAHNARHLMRVYPKGTRISSSNLKPLKFWGIGAQICALNWQTFGTGNQLNDALFSGSEGYILKPAALREGGDGNIFTGGKKRLRLRVAGATDIPVGEEDRQPDSLRPYLTCNLYSPGGIEGDTHKRKTSAYRHHKLGILHSGDNPPATEPIWDESLEWTYDDNELVFLRMLIKSDDSWAINPMIAVAAIRLTYVVPGWSFIRMLDMKGRETKCSILVKFEIEDVF</sequence>
<feature type="compositionally biased region" description="Acidic residues" evidence="2">
    <location>
        <begin position="270"/>
        <end position="287"/>
    </location>
</feature>
<name>A0ABQ0CT58_9HYPO</name>
<reference evidence="5" key="1">
    <citation type="submission" date="2024-06" db="EMBL/GenBank/DDBJ databases">
        <title>Draft Genome Sequences of Epichloe bromicola Strains Isolated from Elymus ciliaris.</title>
        <authorList>
            <consortium name="Epichloe bromicola genome sequencing consortium"/>
            <person name="Miura A."/>
            <person name="Imano S."/>
            <person name="Ashida A."/>
            <person name="Sato I."/>
            <person name="Chiba S."/>
            <person name="Tanaka A."/>
            <person name="Camagna M."/>
            <person name="Takemoto D."/>
        </authorList>
    </citation>
    <scope>NUCLEOTIDE SEQUENCE [LARGE SCALE GENOMIC DNA]</scope>
    <source>
        <strain evidence="5">DP</strain>
    </source>
</reference>
<keyword evidence="5" id="KW-1185">Reference proteome</keyword>
<dbReference type="Gene3D" id="2.60.40.150">
    <property type="entry name" value="C2 domain"/>
    <property type="match status" value="1"/>
</dbReference>
<organism evidence="4 5">
    <name type="scientific">Epichloe bromicola</name>
    <dbReference type="NCBI Taxonomy" id="79588"/>
    <lineage>
        <taxon>Eukaryota</taxon>
        <taxon>Fungi</taxon>
        <taxon>Dikarya</taxon>
        <taxon>Ascomycota</taxon>
        <taxon>Pezizomycotina</taxon>
        <taxon>Sordariomycetes</taxon>
        <taxon>Hypocreomycetidae</taxon>
        <taxon>Hypocreales</taxon>
        <taxon>Clavicipitaceae</taxon>
        <taxon>Epichloe</taxon>
    </lineage>
</organism>
<dbReference type="InterPro" id="IPR001711">
    <property type="entry name" value="PLipase_C_Pinositol-sp_Y"/>
</dbReference>
<dbReference type="CDD" id="cd08598">
    <property type="entry name" value="PI-PLC1c_yeast"/>
    <property type="match status" value="1"/>
</dbReference>
<evidence type="ECO:0000313" key="4">
    <source>
        <dbReference type="EMBL" id="GAB0136492.1"/>
    </source>
</evidence>
<comment type="caution">
    <text evidence="4">The sequence shown here is derived from an EMBL/GenBank/DDBJ whole genome shotgun (WGS) entry which is preliminary data.</text>
</comment>
<dbReference type="SMART" id="SM00149">
    <property type="entry name" value="PLCYc"/>
    <property type="match status" value="1"/>
</dbReference>
<evidence type="ECO:0000256" key="2">
    <source>
        <dbReference type="SAM" id="MobiDB-lite"/>
    </source>
</evidence>
<keyword evidence="1" id="KW-0378">Hydrolase</keyword>
<dbReference type="PROSITE" id="PS50007">
    <property type="entry name" value="PIPLC_X_DOMAIN"/>
    <property type="match status" value="1"/>
</dbReference>
<dbReference type="PANTHER" id="PTHR10336:SF169">
    <property type="entry name" value="PHOSPHOINOSITIDE PHOSPHOLIPASE C"/>
    <property type="match status" value="1"/>
</dbReference>
<gene>
    <name evidence="4" type="primary">g4792</name>
    <name evidence="4" type="ORF">EsDP_00004792</name>
</gene>
<evidence type="ECO:0000256" key="1">
    <source>
        <dbReference type="RuleBase" id="RU361133"/>
    </source>
</evidence>
<keyword evidence="1" id="KW-0442">Lipid degradation</keyword>
<evidence type="ECO:0000313" key="5">
    <source>
        <dbReference type="Proteomes" id="UP001562357"/>
    </source>
</evidence>
<feature type="domain" description="PI-PLC Y-box" evidence="3">
    <location>
        <begin position="313"/>
        <end position="431"/>
    </location>
</feature>
<dbReference type="InterPro" id="IPR017946">
    <property type="entry name" value="PLC-like_Pdiesterase_TIM-brl"/>
</dbReference>
<dbReference type="InterPro" id="IPR001192">
    <property type="entry name" value="PI-PLC_fam"/>
</dbReference>
<dbReference type="PROSITE" id="PS50008">
    <property type="entry name" value="PIPLC_Y_DOMAIN"/>
    <property type="match status" value="1"/>
</dbReference>
<evidence type="ECO:0000259" key="3">
    <source>
        <dbReference type="PROSITE" id="PS50008"/>
    </source>
</evidence>
<proteinExistence type="predicted"/>
<dbReference type="EC" id="3.1.4.11" evidence="1"/>
<dbReference type="SMART" id="SM00148">
    <property type="entry name" value="PLCXc"/>
    <property type="match status" value="1"/>
</dbReference>
<dbReference type="PRINTS" id="PR00390">
    <property type="entry name" value="PHPHLIPASEC"/>
</dbReference>
<dbReference type="InterPro" id="IPR035892">
    <property type="entry name" value="C2_domain_sf"/>
</dbReference>
<dbReference type="Pfam" id="PF00387">
    <property type="entry name" value="PI-PLC-Y"/>
    <property type="match status" value="1"/>
</dbReference>
<dbReference type="InterPro" id="IPR000909">
    <property type="entry name" value="PLipase_C_PInositol-sp_X_dom"/>
</dbReference>
<feature type="region of interest" description="Disordered" evidence="2">
    <location>
        <begin position="1"/>
        <end position="48"/>
    </location>
</feature>
<protein>
    <recommendedName>
        <fullName evidence="1">Phosphoinositide phospholipase C</fullName>
        <ecNumber evidence="1">3.1.4.11</ecNumber>
    </recommendedName>
</protein>
<dbReference type="Pfam" id="PF00388">
    <property type="entry name" value="PI-PLC-X"/>
    <property type="match status" value="1"/>
</dbReference>
<dbReference type="PANTHER" id="PTHR10336">
    <property type="entry name" value="PHOSPHOINOSITIDE-SPECIFIC PHOSPHOLIPASE C FAMILY PROTEIN"/>
    <property type="match status" value="1"/>
</dbReference>
<accession>A0ABQ0CT58</accession>
<dbReference type="SUPFAM" id="SSF51695">
    <property type="entry name" value="PLC-like phosphodiesterases"/>
    <property type="match status" value="1"/>
</dbReference>
<dbReference type="SUPFAM" id="SSF49562">
    <property type="entry name" value="C2 domain (Calcium/lipid-binding domain, CaLB)"/>
    <property type="match status" value="1"/>
</dbReference>
<dbReference type="CDD" id="cd00275">
    <property type="entry name" value="C2_PLC_like"/>
    <property type="match status" value="1"/>
</dbReference>
<keyword evidence="1" id="KW-0443">Lipid metabolism</keyword>
<feature type="region of interest" description="Disordered" evidence="2">
    <location>
        <begin position="268"/>
        <end position="303"/>
    </location>
</feature>
<dbReference type="Gene3D" id="3.20.20.190">
    <property type="entry name" value="Phosphatidylinositol (PI) phosphodiesterase"/>
    <property type="match status" value="1"/>
</dbReference>
<comment type="catalytic activity">
    <reaction evidence="1">
        <text>a 1,2-diacyl-sn-glycero-3-phospho-(1D-myo-inositol-4,5-bisphosphate) + H2O = 1D-myo-inositol 1,4,5-trisphosphate + a 1,2-diacyl-sn-glycerol + H(+)</text>
        <dbReference type="Rhea" id="RHEA:33179"/>
        <dbReference type="ChEBI" id="CHEBI:15377"/>
        <dbReference type="ChEBI" id="CHEBI:15378"/>
        <dbReference type="ChEBI" id="CHEBI:17815"/>
        <dbReference type="ChEBI" id="CHEBI:58456"/>
        <dbReference type="ChEBI" id="CHEBI:203600"/>
        <dbReference type="EC" id="3.1.4.11"/>
    </reaction>
</comment>